<protein>
    <submittedName>
        <fullName evidence="2">Uncharacterized protein</fullName>
    </submittedName>
</protein>
<gene>
    <name evidence="2" type="ORF">HN018_21460</name>
</gene>
<organism evidence="2 3">
    <name type="scientific">Lichenicola cladoniae</name>
    <dbReference type="NCBI Taxonomy" id="1484109"/>
    <lineage>
        <taxon>Bacteria</taxon>
        <taxon>Pseudomonadati</taxon>
        <taxon>Pseudomonadota</taxon>
        <taxon>Alphaproteobacteria</taxon>
        <taxon>Acetobacterales</taxon>
        <taxon>Acetobacteraceae</taxon>
        <taxon>Lichenicola</taxon>
    </lineage>
</organism>
<proteinExistence type="predicted"/>
<feature type="region of interest" description="Disordered" evidence="1">
    <location>
        <begin position="1"/>
        <end position="66"/>
    </location>
</feature>
<evidence type="ECO:0000313" key="3">
    <source>
        <dbReference type="Proteomes" id="UP000500767"/>
    </source>
</evidence>
<dbReference type="RefSeq" id="WP_171837956.1">
    <property type="nucleotide sequence ID" value="NZ_CP053708.1"/>
</dbReference>
<keyword evidence="3" id="KW-1185">Reference proteome</keyword>
<evidence type="ECO:0000256" key="1">
    <source>
        <dbReference type="SAM" id="MobiDB-lite"/>
    </source>
</evidence>
<dbReference type="EMBL" id="CP053708">
    <property type="protein sequence ID" value="QKE92258.1"/>
    <property type="molecule type" value="Genomic_DNA"/>
</dbReference>
<dbReference type="AlphaFoldDB" id="A0A6M8HV99"/>
<name>A0A6M8HV99_9PROT</name>
<reference evidence="2 3" key="1">
    <citation type="journal article" date="2014" name="World J. Microbiol. Biotechnol.">
        <title>Biodiversity and physiological characteristics of Antarctic and Arctic lichens-associated bacteria.</title>
        <authorList>
            <person name="Lee Y.M."/>
            <person name="Kim E.H."/>
            <person name="Lee H.K."/>
            <person name="Hong S.G."/>
        </authorList>
    </citation>
    <scope>NUCLEOTIDE SEQUENCE [LARGE SCALE GENOMIC DNA]</scope>
    <source>
        <strain evidence="2 3">PAMC 26569</strain>
    </source>
</reference>
<dbReference type="KEGG" id="lck:HN018_21460"/>
<evidence type="ECO:0000313" key="2">
    <source>
        <dbReference type="EMBL" id="QKE92258.1"/>
    </source>
</evidence>
<accession>A0A6M8HV99</accession>
<dbReference type="Proteomes" id="UP000500767">
    <property type="component" value="Chromosome"/>
</dbReference>
<sequence length="66" mass="6988">MTDEDGLMPVGAEGAQLKQQITENKSDKKTEPFDPGASMLGTDNEAGSEIDVDEMAQARKAPPPPT</sequence>